<proteinExistence type="predicted"/>
<evidence type="ECO:0000256" key="2">
    <source>
        <dbReference type="ARBA" id="ARBA00004725"/>
    </source>
</evidence>
<gene>
    <name evidence="8" type="ORF">A2642_04150</name>
</gene>
<dbReference type="Gene3D" id="3.20.20.70">
    <property type="entry name" value="Aldolase class I"/>
    <property type="match status" value="1"/>
</dbReference>
<dbReference type="GO" id="GO:0004152">
    <property type="term" value="F:dihydroorotate dehydrogenase activity"/>
    <property type="evidence" value="ECO:0007669"/>
    <property type="project" value="TreeGrafter"/>
</dbReference>
<protein>
    <recommendedName>
        <fullName evidence="7">Dihydroorotate dehydrogenase catalytic domain-containing protein</fullName>
    </recommendedName>
</protein>
<keyword evidence="5" id="KW-0665">Pyrimidine biosynthesis</keyword>
<keyword evidence="6" id="KW-0560">Oxidoreductase</keyword>
<sequence>MELKMDILTLAKWEKGIQPFLGRLPVQLVVEKYSKGRLDFLAQLKKEIPVDICEPPQELARTLWGIRFRTPVMNAAGMFKNGECYEMVAMQGAGGYLGGTGTWNGRRGNEKNGVYLPFVKYGKSNAASNFLGLPNEGDAENSIRAHTMGRMLNCPIGWSVMGSPNFSGEEKLKYLVSSMRLYENANVDFLEINESCPNTGEGNVQDTGLVERLTYVKRHFLDERVCDDGRKRVIPVIVKFSTDTSLEQVPMLVDLLCSLGYDGVNFGNTSTQYEKRRAGIMRCEQKLYDYFTQTFGGGVSGRPLRESSLELCAKAVEYVKQGGVMREFNVIRTGGVETWKDIEDSARIGVLLNQWYTGYFKNFSEVGHRVYERLWER</sequence>
<evidence type="ECO:0000313" key="8">
    <source>
        <dbReference type="EMBL" id="OGI65696.1"/>
    </source>
</evidence>
<dbReference type="EMBL" id="MFTJ01000022">
    <property type="protein sequence ID" value="OGI65696.1"/>
    <property type="molecule type" value="Genomic_DNA"/>
</dbReference>
<dbReference type="AlphaFoldDB" id="A0A1F6V888"/>
<accession>A0A1F6V888</accession>
<dbReference type="GO" id="GO:0005737">
    <property type="term" value="C:cytoplasm"/>
    <property type="evidence" value="ECO:0007669"/>
    <property type="project" value="InterPro"/>
</dbReference>
<evidence type="ECO:0000313" key="9">
    <source>
        <dbReference type="Proteomes" id="UP000178700"/>
    </source>
</evidence>
<evidence type="ECO:0000259" key="7">
    <source>
        <dbReference type="Pfam" id="PF01180"/>
    </source>
</evidence>
<dbReference type="Proteomes" id="UP000178700">
    <property type="component" value="Unassembled WGS sequence"/>
</dbReference>
<comment type="cofactor">
    <cofactor evidence="1">
        <name>FMN</name>
        <dbReference type="ChEBI" id="CHEBI:58210"/>
    </cofactor>
</comment>
<dbReference type="PANTHER" id="PTHR48109">
    <property type="entry name" value="DIHYDROOROTATE DEHYDROGENASE (QUINONE), MITOCHONDRIAL-RELATED"/>
    <property type="match status" value="1"/>
</dbReference>
<dbReference type="SUPFAM" id="SSF51395">
    <property type="entry name" value="FMN-linked oxidoreductases"/>
    <property type="match status" value="1"/>
</dbReference>
<comment type="pathway">
    <text evidence="2">Pyrimidine metabolism; UMP biosynthesis via de novo pathway.</text>
</comment>
<dbReference type="InterPro" id="IPR005720">
    <property type="entry name" value="Dihydroorotate_DH_cat"/>
</dbReference>
<dbReference type="PANTHER" id="PTHR48109:SF4">
    <property type="entry name" value="DIHYDROOROTATE DEHYDROGENASE (QUINONE), MITOCHONDRIAL"/>
    <property type="match status" value="1"/>
</dbReference>
<dbReference type="Pfam" id="PF01180">
    <property type="entry name" value="DHO_dh"/>
    <property type="match status" value="1"/>
</dbReference>
<keyword evidence="3" id="KW-0285">Flavoprotein</keyword>
<name>A0A1F6V888_9BACT</name>
<evidence type="ECO:0000256" key="5">
    <source>
        <dbReference type="ARBA" id="ARBA00022975"/>
    </source>
</evidence>
<keyword evidence="4" id="KW-0288">FMN</keyword>
<evidence type="ECO:0000256" key="3">
    <source>
        <dbReference type="ARBA" id="ARBA00022630"/>
    </source>
</evidence>
<feature type="domain" description="Dihydroorotate dehydrogenase catalytic" evidence="7">
    <location>
        <begin position="59"/>
        <end position="374"/>
    </location>
</feature>
<dbReference type="GO" id="GO:0009220">
    <property type="term" value="P:pyrimidine ribonucleotide biosynthetic process"/>
    <property type="evidence" value="ECO:0007669"/>
    <property type="project" value="TreeGrafter"/>
</dbReference>
<dbReference type="GO" id="GO:0006207">
    <property type="term" value="P:'de novo' pyrimidine nucleobase biosynthetic process"/>
    <property type="evidence" value="ECO:0007669"/>
    <property type="project" value="TreeGrafter"/>
</dbReference>
<comment type="caution">
    <text evidence="8">The sequence shown here is derived from an EMBL/GenBank/DDBJ whole genome shotgun (WGS) entry which is preliminary data.</text>
</comment>
<evidence type="ECO:0000256" key="4">
    <source>
        <dbReference type="ARBA" id="ARBA00022643"/>
    </source>
</evidence>
<dbReference type="InterPro" id="IPR013785">
    <property type="entry name" value="Aldolase_TIM"/>
</dbReference>
<organism evidence="8 9">
    <name type="scientific">Candidatus Nomurabacteria bacterium RIFCSPHIGHO2_01_FULL_39_10</name>
    <dbReference type="NCBI Taxonomy" id="1801733"/>
    <lineage>
        <taxon>Bacteria</taxon>
        <taxon>Candidatus Nomuraibacteriota</taxon>
    </lineage>
</organism>
<dbReference type="InterPro" id="IPR050074">
    <property type="entry name" value="DHO_dehydrogenase"/>
</dbReference>
<evidence type="ECO:0000256" key="6">
    <source>
        <dbReference type="ARBA" id="ARBA00023002"/>
    </source>
</evidence>
<evidence type="ECO:0000256" key="1">
    <source>
        <dbReference type="ARBA" id="ARBA00001917"/>
    </source>
</evidence>
<reference evidence="8 9" key="1">
    <citation type="journal article" date="2016" name="Nat. Commun.">
        <title>Thousands of microbial genomes shed light on interconnected biogeochemical processes in an aquifer system.</title>
        <authorList>
            <person name="Anantharaman K."/>
            <person name="Brown C.T."/>
            <person name="Hug L.A."/>
            <person name="Sharon I."/>
            <person name="Castelle C.J."/>
            <person name="Probst A.J."/>
            <person name="Thomas B.C."/>
            <person name="Singh A."/>
            <person name="Wilkins M.J."/>
            <person name="Karaoz U."/>
            <person name="Brodie E.L."/>
            <person name="Williams K.H."/>
            <person name="Hubbard S.S."/>
            <person name="Banfield J.F."/>
        </authorList>
    </citation>
    <scope>NUCLEOTIDE SEQUENCE [LARGE SCALE GENOMIC DNA]</scope>
</reference>